<evidence type="ECO:0008006" key="3">
    <source>
        <dbReference type="Google" id="ProtNLM"/>
    </source>
</evidence>
<dbReference type="AlphaFoldDB" id="A0A1T5B1N3"/>
<keyword evidence="2" id="KW-1185">Reference proteome</keyword>
<protein>
    <recommendedName>
        <fullName evidence="3">TonB protein C-terminal</fullName>
    </recommendedName>
</protein>
<sequence length="173" mass="20105">MSPQKNRNFTRRTGVMKRYVYFLLFILISSCSFFESKQKRTQELINEELRHIDWNSVDSYPFFYTCDETATKAQQKICFEETLISHFQETLNDFEFTLTDKESETAAVIFVIDTLGRINVTDIEKDASVLTQMPEFDGVITQSLKNLPKLAPALKRGIPVNTKYRIPVQLNTN</sequence>
<dbReference type="EMBL" id="FUYL01000003">
    <property type="protein sequence ID" value="SKB40783.1"/>
    <property type="molecule type" value="Genomic_DNA"/>
</dbReference>
<name>A0A1T5B1N3_9FLAO</name>
<dbReference type="Proteomes" id="UP000190339">
    <property type="component" value="Unassembled WGS sequence"/>
</dbReference>
<dbReference type="PROSITE" id="PS51257">
    <property type="entry name" value="PROKAR_LIPOPROTEIN"/>
    <property type="match status" value="1"/>
</dbReference>
<dbReference type="RefSeq" id="WP_234999682.1">
    <property type="nucleotide sequence ID" value="NZ_FUYL01000003.1"/>
</dbReference>
<proteinExistence type="predicted"/>
<evidence type="ECO:0000313" key="1">
    <source>
        <dbReference type="EMBL" id="SKB40783.1"/>
    </source>
</evidence>
<reference evidence="2" key="1">
    <citation type="submission" date="2017-02" db="EMBL/GenBank/DDBJ databases">
        <authorList>
            <person name="Varghese N."/>
            <person name="Submissions S."/>
        </authorList>
    </citation>
    <scope>NUCLEOTIDE SEQUENCE [LARGE SCALE GENOMIC DNA]</scope>
    <source>
        <strain evidence="2">DSM 23546</strain>
    </source>
</reference>
<dbReference type="STRING" id="561365.SAMN05660866_01299"/>
<organism evidence="1 2">
    <name type="scientific">Maribacter arcticus</name>
    <dbReference type="NCBI Taxonomy" id="561365"/>
    <lineage>
        <taxon>Bacteria</taxon>
        <taxon>Pseudomonadati</taxon>
        <taxon>Bacteroidota</taxon>
        <taxon>Flavobacteriia</taxon>
        <taxon>Flavobacteriales</taxon>
        <taxon>Flavobacteriaceae</taxon>
        <taxon>Maribacter</taxon>
    </lineage>
</organism>
<evidence type="ECO:0000313" key="2">
    <source>
        <dbReference type="Proteomes" id="UP000190339"/>
    </source>
</evidence>
<gene>
    <name evidence="1" type="ORF">SAMN05660866_01299</name>
</gene>
<accession>A0A1T5B1N3</accession>